<proteinExistence type="inferred from homology"/>
<dbReference type="InterPro" id="IPR007484">
    <property type="entry name" value="Peptidase_M28"/>
</dbReference>
<dbReference type="GO" id="GO:0046872">
    <property type="term" value="F:metal ion binding"/>
    <property type="evidence" value="ECO:0007669"/>
    <property type="project" value="UniProtKB-KW"/>
</dbReference>
<sequence>MKANMETRVLEEQMFGRNAVLLLMAILETTLSIPASKLTSHNTDIDSQIKAYENVSQKIINFVTKGEGKHQTFNRLAAMTDKFGNRLVGSETLENVIDYMLDQFKADGLENVHAEQVSNIAHWVRGKESATLLKPRHYEMSMLGLGGSIGTSAEGITAEVLVVHSFDELHARAAEAKGKIVVFDQAYVSYGVTVAYRDYGAYEASKVGGVASLIRSIAPFSINSPHTGWQDYKNGTVKVPTACITIEDAEMLSRMAARGDRIVIHLYMEAQNLPRATSRNTVAEIVGTTNPEQVVLVSGHLDSWDVGQGAMDDGGGAFISWQVLSIMRQLKLRAKRTVRAVLWTGEEVGLTGSRQYYNTHKVNISKYDMVMESDIGTFKPNGLKFTGNDEAFAIVEKIMQLLKPINASTLYHTADGGDISFWIKNGVPGGSLSNDNAEYFYFHHSNGDTITVENPDDLDLCAALWAVVAYVVADMDEMLPR</sequence>
<comment type="subunit">
    <text evidence="20">Homodimer. The monomeric form is inactive while the homodimer is active.</text>
</comment>
<keyword evidence="14" id="KW-0862">Zinc</keyword>
<evidence type="ECO:0000256" key="1">
    <source>
        <dbReference type="ARBA" id="ARBA00004240"/>
    </source>
</evidence>
<dbReference type="FunFam" id="3.40.630.10:FF:000036">
    <property type="entry name" value="Carboxypeptidase Q"/>
    <property type="match status" value="1"/>
</dbReference>
<dbReference type="InterPro" id="IPR039866">
    <property type="entry name" value="CPQ"/>
</dbReference>
<evidence type="ECO:0000256" key="19">
    <source>
        <dbReference type="ARBA" id="ARBA00023228"/>
    </source>
</evidence>
<evidence type="ECO:0000256" key="15">
    <source>
        <dbReference type="ARBA" id="ARBA00023034"/>
    </source>
</evidence>
<evidence type="ECO:0000256" key="13">
    <source>
        <dbReference type="ARBA" id="ARBA00022824"/>
    </source>
</evidence>
<dbReference type="Proteomes" id="UP001152795">
    <property type="component" value="Unassembled WGS sequence"/>
</dbReference>
<keyword evidence="13" id="KW-0256">Endoplasmic reticulum</keyword>
<keyword evidence="16" id="KW-0482">Metalloprotease</keyword>
<comment type="subcellular location">
    <subcellularLocation>
        <location evidence="1">Endoplasmic reticulum</location>
    </subcellularLocation>
    <subcellularLocation>
        <location evidence="3">Golgi apparatus</location>
    </subcellularLocation>
    <subcellularLocation>
        <location evidence="2">Lysosome</location>
    </subcellularLocation>
    <subcellularLocation>
        <location evidence="4">Secreted</location>
    </subcellularLocation>
</comment>
<evidence type="ECO:0000256" key="18">
    <source>
        <dbReference type="ARBA" id="ARBA00023180"/>
    </source>
</evidence>
<dbReference type="SUPFAM" id="SSF53187">
    <property type="entry name" value="Zn-dependent exopeptidases"/>
    <property type="match status" value="1"/>
</dbReference>
<evidence type="ECO:0000256" key="17">
    <source>
        <dbReference type="ARBA" id="ARBA00023145"/>
    </source>
</evidence>
<organism evidence="22 23">
    <name type="scientific">Paramuricea clavata</name>
    <name type="common">Red gorgonian</name>
    <name type="synonym">Violescent sea-whip</name>
    <dbReference type="NCBI Taxonomy" id="317549"/>
    <lineage>
        <taxon>Eukaryota</taxon>
        <taxon>Metazoa</taxon>
        <taxon>Cnidaria</taxon>
        <taxon>Anthozoa</taxon>
        <taxon>Octocorallia</taxon>
        <taxon>Malacalcyonacea</taxon>
        <taxon>Plexauridae</taxon>
        <taxon>Paramuricea</taxon>
    </lineage>
</organism>
<dbReference type="PANTHER" id="PTHR12053">
    <property type="entry name" value="PROTEASE FAMILY M28 PLASMA GLUTAMATE CARBOXYPEPTIDASE-RELATED"/>
    <property type="match status" value="1"/>
</dbReference>
<keyword evidence="23" id="KW-1185">Reference proteome</keyword>
<dbReference type="EMBL" id="CACRXK020001163">
    <property type="protein sequence ID" value="CAB3987370.1"/>
    <property type="molecule type" value="Genomic_DNA"/>
</dbReference>
<evidence type="ECO:0000256" key="8">
    <source>
        <dbReference type="ARBA" id="ARBA00022645"/>
    </source>
</evidence>
<keyword evidence="18" id="KW-0325">Glycoprotein</keyword>
<evidence type="ECO:0000313" key="22">
    <source>
        <dbReference type="EMBL" id="CAB3987370.1"/>
    </source>
</evidence>
<dbReference type="Gene3D" id="3.50.30.30">
    <property type="match status" value="1"/>
</dbReference>
<dbReference type="GO" id="GO:0004180">
    <property type="term" value="F:carboxypeptidase activity"/>
    <property type="evidence" value="ECO:0007669"/>
    <property type="project" value="UniProtKB-KW"/>
</dbReference>
<keyword evidence="12" id="KW-0378">Hydrolase</keyword>
<evidence type="ECO:0000256" key="14">
    <source>
        <dbReference type="ARBA" id="ARBA00022833"/>
    </source>
</evidence>
<evidence type="ECO:0000256" key="2">
    <source>
        <dbReference type="ARBA" id="ARBA00004371"/>
    </source>
</evidence>
<dbReference type="AlphaFoldDB" id="A0A6S7GRZ6"/>
<evidence type="ECO:0000313" key="23">
    <source>
        <dbReference type="Proteomes" id="UP001152795"/>
    </source>
</evidence>
<keyword evidence="9" id="KW-0645">Protease</keyword>
<evidence type="ECO:0000256" key="16">
    <source>
        <dbReference type="ARBA" id="ARBA00023049"/>
    </source>
</evidence>
<evidence type="ECO:0000256" key="4">
    <source>
        <dbReference type="ARBA" id="ARBA00004613"/>
    </source>
</evidence>
<dbReference type="PANTHER" id="PTHR12053:SF3">
    <property type="entry name" value="CARBOXYPEPTIDASE Q"/>
    <property type="match status" value="1"/>
</dbReference>
<keyword evidence="17" id="KW-0865">Zymogen</keyword>
<dbReference type="Gene3D" id="3.40.630.10">
    <property type="entry name" value="Zn peptidases"/>
    <property type="match status" value="1"/>
</dbReference>
<evidence type="ECO:0000256" key="7">
    <source>
        <dbReference type="ARBA" id="ARBA00022525"/>
    </source>
</evidence>
<dbReference type="GO" id="GO:0070573">
    <property type="term" value="F:metallodipeptidase activity"/>
    <property type="evidence" value="ECO:0007669"/>
    <property type="project" value="InterPro"/>
</dbReference>
<evidence type="ECO:0000256" key="21">
    <source>
        <dbReference type="ARBA" id="ARBA00033328"/>
    </source>
</evidence>
<evidence type="ECO:0000256" key="12">
    <source>
        <dbReference type="ARBA" id="ARBA00022801"/>
    </source>
</evidence>
<evidence type="ECO:0000256" key="6">
    <source>
        <dbReference type="ARBA" id="ARBA00014116"/>
    </source>
</evidence>
<evidence type="ECO:0000256" key="20">
    <source>
        <dbReference type="ARBA" id="ARBA00025833"/>
    </source>
</evidence>
<keyword evidence="7" id="KW-0964">Secreted</keyword>
<dbReference type="FunFam" id="3.50.30.30:FF:000009">
    <property type="entry name" value="Carboxypeptidase Q"/>
    <property type="match status" value="1"/>
</dbReference>
<comment type="similarity">
    <text evidence="5">Belongs to the peptidase M28 family.</text>
</comment>
<keyword evidence="10" id="KW-0479">Metal-binding</keyword>
<gene>
    <name evidence="22" type="ORF">PACLA_8A000973</name>
</gene>
<evidence type="ECO:0000256" key="9">
    <source>
        <dbReference type="ARBA" id="ARBA00022670"/>
    </source>
</evidence>
<dbReference type="Pfam" id="PF04389">
    <property type="entry name" value="Peptidase_M28"/>
    <property type="match status" value="1"/>
</dbReference>
<dbReference type="GO" id="GO:0005764">
    <property type="term" value="C:lysosome"/>
    <property type="evidence" value="ECO:0007669"/>
    <property type="project" value="UniProtKB-SubCell"/>
</dbReference>
<evidence type="ECO:0000256" key="11">
    <source>
        <dbReference type="ARBA" id="ARBA00022729"/>
    </source>
</evidence>
<evidence type="ECO:0000256" key="10">
    <source>
        <dbReference type="ARBA" id="ARBA00022723"/>
    </source>
</evidence>
<comment type="caution">
    <text evidence="22">The sequence shown here is derived from an EMBL/GenBank/DDBJ whole genome shotgun (WGS) entry which is preliminary data.</text>
</comment>
<protein>
    <recommendedName>
        <fullName evidence="6">Carboxypeptidase Q</fullName>
    </recommendedName>
    <alternativeName>
        <fullName evidence="21">Plasma glutamate carboxypeptidase</fullName>
    </alternativeName>
</protein>
<accession>A0A6S7GRZ6</accession>
<reference evidence="22" key="1">
    <citation type="submission" date="2020-04" db="EMBL/GenBank/DDBJ databases">
        <authorList>
            <person name="Alioto T."/>
            <person name="Alioto T."/>
            <person name="Gomez Garrido J."/>
        </authorList>
    </citation>
    <scope>NUCLEOTIDE SEQUENCE</scope>
    <source>
        <strain evidence="22">A484AB</strain>
    </source>
</reference>
<evidence type="ECO:0000256" key="5">
    <source>
        <dbReference type="ARBA" id="ARBA00010918"/>
    </source>
</evidence>
<dbReference type="GO" id="GO:0005615">
    <property type="term" value="C:extracellular space"/>
    <property type="evidence" value="ECO:0007669"/>
    <property type="project" value="TreeGrafter"/>
</dbReference>
<name>A0A6S7GRZ6_PARCT</name>
<dbReference type="GO" id="GO:0006508">
    <property type="term" value="P:proteolysis"/>
    <property type="evidence" value="ECO:0007669"/>
    <property type="project" value="UniProtKB-KW"/>
</dbReference>
<keyword evidence="11" id="KW-0732">Signal</keyword>
<evidence type="ECO:0000256" key="3">
    <source>
        <dbReference type="ARBA" id="ARBA00004555"/>
    </source>
</evidence>
<dbReference type="OrthoDB" id="10013407at2759"/>
<keyword evidence="15" id="KW-0333">Golgi apparatus</keyword>
<dbReference type="GO" id="GO:0005794">
    <property type="term" value="C:Golgi apparatus"/>
    <property type="evidence" value="ECO:0007669"/>
    <property type="project" value="UniProtKB-SubCell"/>
</dbReference>
<dbReference type="GO" id="GO:0005783">
    <property type="term" value="C:endoplasmic reticulum"/>
    <property type="evidence" value="ECO:0007669"/>
    <property type="project" value="UniProtKB-SubCell"/>
</dbReference>
<dbReference type="CDD" id="cd03883">
    <property type="entry name" value="M28_Pgcp_like"/>
    <property type="match status" value="1"/>
</dbReference>
<keyword evidence="19" id="KW-0458">Lysosome</keyword>
<dbReference type="GO" id="GO:0043171">
    <property type="term" value="P:peptide catabolic process"/>
    <property type="evidence" value="ECO:0007669"/>
    <property type="project" value="TreeGrafter"/>
</dbReference>
<keyword evidence="8 22" id="KW-0121">Carboxypeptidase</keyword>